<protein>
    <submittedName>
        <fullName evidence="1">Uncharacterized protein</fullName>
    </submittedName>
</protein>
<comment type="caution">
    <text evidence="1">The sequence shown here is derived from an EMBL/GenBank/DDBJ whole genome shotgun (WGS) entry which is preliminary data.</text>
</comment>
<dbReference type="Proteomes" id="UP000663870">
    <property type="component" value="Unassembled WGS sequence"/>
</dbReference>
<name>A0A815TIB6_9BILA</name>
<proteinExistence type="predicted"/>
<evidence type="ECO:0000313" key="4">
    <source>
        <dbReference type="Proteomes" id="UP000663870"/>
    </source>
</evidence>
<gene>
    <name evidence="2" type="ORF">JXQ802_LOCUS55332</name>
    <name evidence="1" type="ORF">PYM288_LOCUS38808</name>
</gene>
<reference evidence="1" key="1">
    <citation type="submission" date="2021-02" db="EMBL/GenBank/DDBJ databases">
        <authorList>
            <person name="Nowell W R."/>
        </authorList>
    </citation>
    <scope>NUCLEOTIDE SEQUENCE</scope>
</reference>
<keyword evidence="4" id="KW-1185">Reference proteome</keyword>
<evidence type="ECO:0000313" key="3">
    <source>
        <dbReference type="Proteomes" id="UP000663854"/>
    </source>
</evidence>
<evidence type="ECO:0000313" key="2">
    <source>
        <dbReference type="EMBL" id="CAF1656286.1"/>
    </source>
</evidence>
<dbReference type="AlphaFoldDB" id="A0A815TIB6"/>
<sequence length="96" mass="11442">MIAEMIYNILSISPRIHLMIRSLFYMEGKRLFEGNRTFVTNYNLYLPVLNDFKLFEKLQIKQFLAEIKNNKIPLHAISTFSEDNFDIQLLLFSHID</sequence>
<dbReference type="EMBL" id="CAJNOL010011625">
    <property type="protein sequence ID" value="CAF1656286.1"/>
    <property type="molecule type" value="Genomic_DNA"/>
</dbReference>
<feature type="non-terminal residue" evidence="1">
    <location>
        <position position="96"/>
    </location>
</feature>
<dbReference type="Proteomes" id="UP000663854">
    <property type="component" value="Unassembled WGS sequence"/>
</dbReference>
<evidence type="ECO:0000313" key="1">
    <source>
        <dbReference type="EMBL" id="CAF1504155.1"/>
    </source>
</evidence>
<accession>A0A815TIB6</accession>
<organism evidence="1 3">
    <name type="scientific">Rotaria sordida</name>
    <dbReference type="NCBI Taxonomy" id="392033"/>
    <lineage>
        <taxon>Eukaryota</taxon>
        <taxon>Metazoa</taxon>
        <taxon>Spiralia</taxon>
        <taxon>Gnathifera</taxon>
        <taxon>Rotifera</taxon>
        <taxon>Eurotatoria</taxon>
        <taxon>Bdelloidea</taxon>
        <taxon>Philodinida</taxon>
        <taxon>Philodinidae</taxon>
        <taxon>Rotaria</taxon>
    </lineage>
</organism>
<dbReference type="EMBL" id="CAJNOH010009825">
    <property type="protein sequence ID" value="CAF1504155.1"/>
    <property type="molecule type" value="Genomic_DNA"/>
</dbReference>